<feature type="compositionally biased region" description="Acidic residues" evidence="2">
    <location>
        <begin position="459"/>
        <end position="469"/>
    </location>
</feature>
<accession>A0A6V7H2B0</accession>
<dbReference type="Gene3D" id="3.40.50.150">
    <property type="entry name" value="Vaccinia Virus protein VP39"/>
    <property type="match status" value="1"/>
</dbReference>
<reference evidence="3" key="1">
    <citation type="submission" date="2020-07" db="EMBL/GenBank/DDBJ databases">
        <authorList>
            <person name="Nazaruddin N."/>
        </authorList>
    </citation>
    <scope>NUCLEOTIDE SEQUENCE</scope>
</reference>
<comment type="similarity">
    <text evidence="1">Belongs to the methyltransferase superfamily. L-isoaspartyl/D-aspartyl protein methyltransferase family.</text>
</comment>
<dbReference type="OrthoDB" id="10257972at2759"/>
<evidence type="ECO:0000256" key="1">
    <source>
        <dbReference type="ARBA" id="ARBA00005369"/>
    </source>
</evidence>
<proteinExistence type="inferred from homology"/>
<feature type="compositionally biased region" description="Low complexity" evidence="2">
    <location>
        <begin position="377"/>
        <end position="390"/>
    </location>
</feature>
<feature type="region of interest" description="Disordered" evidence="2">
    <location>
        <begin position="459"/>
        <end position="529"/>
    </location>
</feature>
<dbReference type="EMBL" id="CAJDYZ010006260">
    <property type="protein sequence ID" value="CAD1473185.1"/>
    <property type="molecule type" value="Genomic_DNA"/>
</dbReference>
<protein>
    <recommendedName>
        <fullName evidence="5">Protein-L-isoaspartate O-methyltransferase domain-containing protein 1</fullName>
    </recommendedName>
</protein>
<feature type="compositionally biased region" description="Basic and acidic residues" evidence="2">
    <location>
        <begin position="422"/>
        <end position="433"/>
    </location>
</feature>
<dbReference type="InterPro" id="IPR000682">
    <property type="entry name" value="PCMT"/>
</dbReference>
<feature type="compositionally biased region" description="Low complexity" evidence="2">
    <location>
        <begin position="498"/>
        <end position="509"/>
    </location>
</feature>
<comment type="caution">
    <text evidence="3">The sequence shown here is derived from an EMBL/GenBank/DDBJ whole genome shotgun (WGS) entry which is preliminary data.</text>
</comment>
<dbReference type="PANTHER" id="PTHR11579:SF9">
    <property type="entry name" value="PROTEIN-L-ISOASPARTATE O-METHYLTRANSFERASE"/>
    <property type="match status" value="1"/>
</dbReference>
<evidence type="ECO:0000256" key="2">
    <source>
        <dbReference type="SAM" id="MobiDB-lite"/>
    </source>
</evidence>
<name>A0A6V7H2B0_9HYME</name>
<sequence length="572" mass="65089">GFFQTMGAAVSSGESNDELVDNLMKYGYIRTRKVEQVFRAVDRAEYVLPSHRERAYNDLAWKHGNIHLSAPCIYSEVMESLSLEPGLSFLNLGSGTGYLSTMAGLILNQHGTNHGIELHEDCLNYAYERLEEFKQKSLALDEFDFCEPVTHIKNLLIYDSCEDKKKEKSHVTVRLTGNCLNVTPSRQYDRVYCGAACPENYEGFIKQFVCIGGILIMPFKDHLLRVLRIDEDTWLHFKMLPVSFTTLVVPTASEQTLFHLPECAPLSLQELCRGKIRRCLRSNVWKEHEDLETKIVISLGRRRFSPPQQTLTRFVIPVLRESDESVSEESVSDEDDEFTRRLCVLLNVDVDPRDLYTTSQVRAVMLCNMNESQNWQVVNSNSNSNSNGVEWDNENPESSTDNKKSVSRTEEDNRVEIASNSTEEKQTEGKADEAQNFTNVNETYLNLLKHTETLLNISESDDSETEQDEIVVQRKKMAKREKTDSGIVEDVNLNNEDSSPTSNTSQSESEPVDPPDTTEAMDVDASSSPRDQNVIIASYVNSNAFSTYMKEKIHQLPLPFSSKLYLNYNRKL</sequence>
<dbReference type="PANTHER" id="PTHR11579">
    <property type="entry name" value="PROTEIN-L-ISOASPARTATE O-METHYLTRANSFERASE"/>
    <property type="match status" value="1"/>
</dbReference>
<dbReference type="GO" id="GO:0004719">
    <property type="term" value="F:protein-L-isoaspartate (D-aspartate) O-methyltransferase activity"/>
    <property type="evidence" value="ECO:0007669"/>
    <property type="project" value="InterPro"/>
</dbReference>
<feature type="non-terminal residue" evidence="3">
    <location>
        <position position="1"/>
    </location>
</feature>
<dbReference type="GO" id="GO:0005737">
    <property type="term" value="C:cytoplasm"/>
    <property type="evidence" value="ECO:0007669"/>
    <property type="project" value="TreeGrafter"/>
</dbReference>
<dbReference type="InterPro" id="IPR029063">
    <property type="entry name" value="SAM-dependent_MTases_sf"/>
</dbReference>
<evidence type="ECO:0008006" key="5">
    <source>
        <dbReference type="Google" id="ProtNLM"/>
    </source>
</evidence>
<organism evidence="3 4">
    <name type="scientific">Heterotrigona itama</name>
    <dbReference type="NCBI Taxonomy" id="395501"/>
    <lineage>
        <taxon>Eukaryota</taxon>
        <taxon>Metazoa</taxon>
        <taxon>Ecdysozoa</taxon>
        <taxon>Arthropoda</taxon>
        <taxon>Hexapoda</taxon>
        <taxon>Insecta</taxon>
        <taxon>Pterygota</taxon>
        <taxon>Neoptera</taxon>
        <taxon>Endopterygota</taxon>
        <taxon>Hymenoptera</taxon>
        <taxon>Apocrita</taxon>
        <taxon>Aculeata</taxon>
        <taxon>Apoidea</taxon>
        <taxon>Anthophila</taxon>
        <taxon>Apidae</taxon>
        <taxon>Heterotrigona</taxon>
    </lineage>
</organism>
<evidence type="ECO:0000313" key="3">
    <source>
        <dbReference type="EMBL" id="CAD1473185.1"/>
    </source>
</evidence>
<dbReference type="AlphaFoldDB" id="A0A6V7H2B0"/>
<keyword evidence="4" id="KW-1185">Reference proteome</keyword>
<dbReference type="Pfam" id="PF01135">
    <property type="entry name" value="PCMT"/>
    <property type="match status" value="1"/>
</dbReference>
<feature type="region of interest" description="Disordered" evidence="2">
    <location>
        <begin position="377"/>
        <end position="437"/>
    </location>
</feature>
<dbReference type="SUPFAM" id="SSF53335">
    <property type="entry name" value="S-adenosyl-L-methionine-dependent methyltransferases"/>
    <property type="match status" value="1"/>
</dbReference>
<feature type="non-terminal residue" evidence="3">
    <location>
        <position position="572"/>
    </location>
</feature>
<feature type="compositionally biased region" description="Basic and acidic residues" evidence="2">
    <location>
        <begin position="400"/>
        <end position="415"/>
    </location>
</feature>
<dbReference type="Proteomes" id="UP000752696">
    <property type="component" value="Unassembled WGS sequence"/>
</dbReference>
<gene>
    <name evidence="3" type="ORF">MHI_LOCUS362611</name>
</gene>
<evidence type="ECO:0000313" key="4">
    <source>
        <dbReference type="Proteomes" id="UP000752696"/>
    </source>
</evidence>